<dbReference type="SUPFAM" id="SSF56112">
    <property type="entry name" value="Protein kinase-like (PK-like)"/>
    <property type="match status" value="1"/>
</dbReference>
<dbReference type="AlphaFoldDB" id="E1ZJ22"/>
<keyword evidence="3" id="KW-0808">Transferase</keyword>
<dbReference type="EC" id="2.7.1.172" evidence="1"/>
<dbReference type="PIRSF" id="PIRSF006221">
    <property type="entry name" value="Ketosamine-3-kinase"/>
    <property type="match status" value="1"/>
</dbReference>
<proteinExistence type="inferred from homology"/>
<evidence type="ECO:0000256" key="3">
    <source>
        <dbReference type="PIRNR" id="PIRNR006221"/>
    </source>
</evidence>
<keyword evidence="3" id="KW-0418">Kinase</keyword>
<dbReference type="OrthoDB" id="5772781at2759"/>
<dbReference type="Pfam" id="PF03881">
    <property type="entry name" value="Fructosamin_kin"/>
    <property type="match status" value="1"/>
</dbReference>
<dbReference type="InterPro" id="IPR011009">
    <property type="entry name" value="Kinase-like_dom_sf"/>
</dbReference>
<comment type="catalytic activity">
    <reaction evidence="2">
        <text>N(6)-D-ribulosyl-L-lysyl-[protein] + ATP = N(6)-(3-O-phospho-D-ribulosyl)-L-lysyl-[protein] + ADP + H(+)</text>
        <dbReference type="Rhea" id="RHEA:48432"/>
        <dbReference type="Rhea" id="RHEA-COMP:12103"/>
        <dbReference type="Rhea" id="RHEA-COMP:12104"/>
        <dbReference type="ChEBI" id="CHEBI:15378"/>
        <dbReference type="ChEBI" id="CHEBI:30616"/>
        <dbReference type="ChEBI" id="CHEBI:90418"/>
        <dbReference type="ChEBI" id="CHEBI:90420"/>
        <dbReference type="ChEBI" id="CHEBI:456216"/>
        <dbReference type="EC" id="2.7.1.172"/>
    </reaction>
    <physiologicalReaction direction="left-to-right" evidence="2">
        <dbReference type="Rhea" id="RHEA:48433"/>
    </physiologicalReaction>
</comment>
<protein>
    <recommendedName>
        <fullName evidence="1">protein-ribulosamine 3-kinase</fullName>
        <ecNumber evidence="1">2.7.1.172</ecNumber>
    </recommendedName>
</protein>
<dbReference type="PANTHER" id="PTHR12149:SF8">
    <property type="entry name" value="PROTEIN-RIBULOSAMINE 3-KINASE"/>
    <property type="match status" value="1"/>
</dbReference>
<name>E1ZJ22_CHLVA</name>
<dbReference type="OMA" id="RECDIAM"/>
<accession>E1ZJ22</accession>
<sequence>MKADASKPDGAAAWIEENMPDLGKITGTKFAGGSSWSSAYVYTTESGRQLFVKTALGRGPAAMFQGEAEGLRAMHATNTIHVPEVYHYGALSSPPGGGALRSSGSFIVMEYLDLRGRFDQAELGRQMARMHLATPQHDHAGMFGFTCDNTIGGSPQPNPWENEWVRFFREHRLRHQLTLAGNSRLNQLAEPLLRPCALETFFEGLEVRPSVLHGDLWSGNIAAVDGRPCIFDPATYYGHHEAEWGMSWCAGFGGAFWSAYHELLPRAPGFETRADLYELYHKLNHYNLFGSSYLGDCERLLARLVTKLK</sequence>
<dbReference type="InParanoid" id="E1ZJ22"/>
<dbReference type="PANTHER" id="PTHR12149">
    <property type="entry name" value="FRUCTOSAMINE 3 KINASE-RELATED PROTEIN"/>
    <property type="match status" value="1"/>
</dbReference>
<reference evidence="4 5" key="1">
    <citation type="journal article" date="2010" name="Plant Cell">
        <title>The Chlorella variabilis NC64A genome reveals adaptation to photosymbiosis, coevolution with viruses, and cryptic sex.</title>
        <authorList>
            <person name="Blanc G."/>
            <person name="Duncan G."/>
            <person name="Agarkova I."/>
            <person name="Borodovsky M."/>
            <person name="Gurnon J."/>
            <person name="Kuo A."/>
            <person name="Lindquist E."/>
            <person name="Lucas S."/>
            <person name="Pangilinan J."/>
            <person name="Polle J."/>
            <person name="Salamov A."/>
            <person name="Terry A."/>
            <person name="Yamada T."/>
            <person name="Dunigan D.D."/>
            <person name="Grigoriev I.V."/>
            <person name="Claverie J.M."/>
            <person name="Van Etten J.L."/>
        </authorList>
    </citation>
    <scope>NUCLEOTIDE SEQUENCE [LARGE SCALE GENOMIC DNA]</scope>
    <source>
        <strain evidence="4 5">NC64A</strain>
    </source>
</reference>
<dbReference type="InterPro" id="IPR016477">
    <property type="entry name" value="Fructo-/Ketosamine-3-kinase"/>
</dbReference>
<dbReference type="KEGG" id="cvr:CHLNCDRAFT_48255"/>
<dbReference type="GeneID" id="17353765"/>
<dbReference type="eggNOG" id="KOG3021">
    <property type="taxonomic scope" value="Eukaryota"/>
</dbReference>
<dbReference type="EMBL" id="GL433848">
    <property type="protein sequence ID" value="EFN54261.1"/>
    <property type="molecule type" value="Genomic_DNA"/>
</dbReference>
<dbReference type="Gene3D" id="3.90.1200.10">
    <property type="match status" value="1"/>
</dbReference>
<evidence type="ECO:0000256" key="1">
    <source>
        <dbReference type="ARBA" id="ARBA00011961"/>
    </source>
</evidence>
<evidence type="ECO:0000313" key="5">
    <source>
        <dbReference type="Proteomes" id="UP000008141"/>
    </source>
</evidence>
<evidence type="ECO:0000256" key="2">
    <source>
        <dbReference type="ARBA" id="ARBA00048655"/>
    </source>
</evidence>
<dbReference type="Gene3D" id="3.30.200.20">
    <property type="entry name" value="Phosphorylase Kinase, domain 1"/>
    <property type="match status" value="1"/>
</dbReference>
<keyword evidence="5" id="KW-1185">Reference proteome</keyword>
<comment type="similarity">
    <text evidence="3">Belongs to the fructosamine kinase family.</text>
</comment>
<organism evidence="5">
    <name type="scientific">Chlorella variabilis</name>
    <name type="common">Green alga</name>
    <dbReference type="NCBI Taxonomy" id="554065"/>
    <lineage>
        <taxon>Eukaryota</taxon>
        <taxon>Viridiplantae</taxon>
        <taxon>Chlorophyta</taxon>
        <taxon>core chlorophytes</taxon>
        <taxon>Trebouxiophyceae</taxon>
        <taxon>Chlorellales</taxon>
        <taxon>Chlorellaceae</taxon>
        <taxon>Chlorella clade</taxon>
        <taxon>Chlorella</taxon>
    </lineage>
</organism>
<dbReference type="FunCoup" id="E1ZJ22">
    <property type="interactions" value="1239"/>
</dbReference>
<dbReference type="GO" id="GO:0102193">
    <property type="term" value="F:protein-ribulosamine 3-kinase activity"/>
    <property type="evidence" value="ECO:0007669"/>
    <property type="project" value="UniProtKB-EC"/>
</dbReference>
<dbReference type="Proteomes" id="UP000008141">
    <property type="component" value="Unassembled WGS sequence"/>
</dbReference>
<gene>
    <name evidence="4" type="ORF">CHLNCDRAFT_48255</name>
</gene>
<evidence type="ECO:0000313" key="4">
    <source>
        <dbReference type="EMBL" id="EFN54261.1"/>
    </source>
</evidence>
<dbReference type="RefSeq" id="XP_005846363.1">
    <property type="nucleotide sequence ID" value="XM_005846301.1"/>
</dbReference>
<dbReference type="GO" id="GO:0016301">
    <property type="term" value="F:kinase activity"/>
    <property type="evidence" value="ECO:0007669"/>
    <property type="project" value="UniProtKB-UniRule"/>
</dbReference>